<accession>A0A8J5VE22</accession>
<comment type="caution">
    <text evidence="1">The sequence shown here is derived from an EMBL/GenBank/DDBJ whole genome shotgun (WGS) entry which is preliminary data.</text>
</comment>
<dbReference type="Proteomes" id="UP000729402">
    <property type="component" value="Unassembled WGS sequence"/>
</dbReference>
<reference evidence="1" key="1">
    <citation type="journal article" date="2021" name="bioRxiv">
        <title>Whole Genome Assembly and Annotation of Northern Wild Rice, Zizania palustris L., Supports a Whole Genome Duplication in the Zizania Genus.</title>
        <authorList>
            <person name="Haas M."/>
            <person name="Kono T."/>
            <person name="Macchietto M."/>
            <person name="Millas R."/>
            <person name="McGilp L."/>
            <person name="Shao M."/>
            <person name="Duquette J."/>
            <person name="Hirsch C.N."/>
            <person name="Kimball J."/>
        </authorList>
    </citation>
    <scope>NUCLEOTIDE SEQUENCE</scope>
    <source>
        <tissue evidence="1">Fresh leaf tissue</tissue>
    </source>
</reference>
<protein>
    <submittedName>
        <fullName evidence="1">Uncharacterized protein</fullName>
    </submittedName>
</protein>
<dbReference type="AlphaFoldDB" id="A0A8J5VE22"/>
<proteinExistence type="predicted"/>
<name>A0A8J5VE22_ZIZPA</name>
<evidence type="ECO:0000313" key="1">
    <source>
        <dbReference type="EMBL" id="KAG8043698.1"/>
    </source>
</evidence>
<sequence>MAQSFEICRHNTCCSHSHRRFLFRSRYCQFCRRQPRLLSRRCHSLYCHPAALLRRDDFGLLPTSCTRGDR</sequence>
<gene>
    <name evidence="1" type="ORF">GUJ93_ZPchr0458g22740</name>
</gene>
<evidence type="ECO:0000313" key="2">
    <source>
        <dbReference type="Proteomes" id="UP000729402"/>
    </source>
</evidence>
<keyword evidence="2" id="KW-1185">Reference proteome</keyword>
<dbReference type="EMBL" id="JAAALK010000953">
    <property type="protein sequence ID" value="KAG8043698.1"/>
    <property type="molecule type" value="Genomic_DNA"/>
</dbReference>
<reference evidence="1" key="2">
    <citation type="submission" date="2021-02" db="EMBL/GenBank/DDBJ databases">
        <authorList>
            <person name="Kimball J.A."/>
            <person name="Haas M.W."/>
            <person name="Macchietto M."/>
            <person name="Kono T."/>
            <person name="Duquette J."/>
            <person name="Shao M."/>
        </authorList>
    </citation>
    <scope>NUCLEOTIDE SEQUENCE</scope>
    <source>
        <tissue evidence="1">Fresh leaf tissue</tissue>
    </source>
</reference>
<organism evidence="1 2">
    <name type="scientific">Zizania palustris</name>
    <name type="common">Northern wild rice</name>
    <dbReference type="NCBI Taxonomy" id="103762"/>
    <lineage>
        <taxon>Eukaryota</taxon>
        <taxon>Viridiplantae</taxon>
        <taxon>Streptophyta</taxon>
        <taxon>Embryophyta</taxon>
        <taxon>Tracheophyta</taxon>
        <taxon>Spermatophyta</taxon>
        <taxon>Magnoliopsida</taxon>
        <taxon>Liliopsida</taxon>
        <taxon>Poales</taxon>
        <taxon>Poaceae</taxon>
        <taxon>BOP clade</taxon>
        <taxon>Oryzoideae</taxon>
        <taxon>Oryzeae</taxon>
        <taxon>Zizaniinae</taxon>
        <taxon>Zizania</taxon>
    </lineage>
</organism>